<keyword evidence="1" id="KW-1133">Transmembrane helix</keyword>
<organism evidence="2 3">
    <name type="scientific">Turnera subulata</name>
    <dbReference type="NCBI Taxonomy" id="218843"/>
    <lineage>
        <taxon>Eukaryota</taxon>
        <taxon>Viridiplantae</taxon>
        <taxon>Streptophyta</taxon>
        <taxon>Embryophyta</taxon>
        <taxon>Tracheophyta</taxon>
        <taxon>Spermatophyta</taxon>
        <taxon>Magnoliopsida</taxon>
        <taxon>eudicotyledons</taxon>
        <taxon>Gunneridae</taxon>
        <taxon>Pentapetalae</taxon>
        <taxon>rosids</taxon>
        <taxon>fabids</taxon>
        <taxon>Malpighiales</taxon>
        <taxon>Passifloraceae</taxon>
        <taxon>Turnera</taxon>
    </lineage>
</organism>
<gene>
    <name evidence="2" type="ORF">Tsubulata_012503</name>
</gene>
<protein>
    <submittedName>
        <fullName evidence="2">Uncharacterized protein</fullName>
    </submittedName>
</protein>
<dbReference type="EMBL" id="JAKUCV010006953">
    <property type="protein sequence ID" value="KAJ4825285.1"/>
    <property type="molecule type" value="Genomic_DNA"/>
</dbReference>
<proteinExistence type="predicted"/>
<reference evidence="2" key="1">
    <citation type="submission" date="2022-02" db="EMBL/GenBank/DDBJ databases">
        <authorList>
            <person name="Henning P.M."/>
            <person name="McCubbin A.G."/>
            <person name="Shore J.S."/>
        </authorList>
    </citation>
    <scope>NUCLEOTIDE SEQUENCE</scope>
    <source>
        <strain evidence="2">F60SS</strain>
        <tissue evidence="2">Leaves</tissue>
    </source>
</reference>
<evidence type="ECO:0000313" key="2">
    <source>
        <dbReference type="EMBL" id="KAJ4825285.1"/>
    </source>
</evidence>
<keyword evidence="3" id="KW-1185">Reference proteome</keyword>
<dbReference type="AlphaFoldDB" id="A0A9Q0J2G4"/>
<sequence>MMMWLHCLRTPSNPWRKKGYSFKSSRVASDLSSLAISLMVVVVYMFPHREGNHRGYRIDLYYYE</sequence>
<accession>A0A9Q0J2G4</accession>
<keyword evidence="1" id="KW-0472">Membrane</keyword>
<dbReference type="Proteomes" id="UP001141552">
    <property type="component" value="Unassembled WGS sequence"/>
</dbReference>
<evidence type="ECO:0000313" key="3">
    <source>
        <dbReference type="Proteomes" id="UP001141552"/>
    </source>
</evidence>
<evidence type="ECO:0000256" key="1">
    <source>
        <dbReference type="SAM" id="Phobius"/>
    </source>
</evidence>
<keyword evidence="1" id="KW-0812">Transmembrane</keyword>
<comment type="caution">
    <text evidence="2">The sequence shown here is derived from an EMBL/GenBank/DDBJ whole genome shotgun (WGS) entry which is preliminary data.</text>
</comment>
<feature type="transmembrane region" description="Helical" evidence="1">
    <location>
        <begin position="27"/>
        <end position="46"/>
    </location>
</feature>
<name>A0A9Q0J2G4_9ROSI</name>
<reference evidence="2" key="2">
    <citation type="journal article" date="2023" name="Plants (Basel)">
        <title>Annotation of the Turnera subulata (Passifloraceae) Draft Genome Reveals the S-Locus Evolved after the Divergence of Turneroideae from Passifloroideae in a Stepwise Manner.</title>
        <authorList>
            <person name="Henning P.M."/>
            <person name="Roalson E.H."/>
            <person name="Mir W."/>
            <person name="McCubbin A.G."/>
            <person name="Shore J.S."/>
        </authorList>
    </citation>
    <scope>NUCLEOTIDE SEQUENCE</scope>
    <source>
        <strain evidence="2">F60SS</strain>
    </source>
</reference>